<dbReference type="PROSITE" id="PS50175">
    <property type="entry name" value="ASP_PROT_RETROV"/>
    <property type="match status" value="1"/>
</dbReference>
<keyword evidence="3" id="KW-0540">Nuclease</keyword>
<gene>
    <name evidence="10" type="ORF">ElyMa_003733200</name>
</gene>
<dbReference type="AlphaFoldDB" id="A0AAV4F6U7"/>
<dbReference type="PROSITE" id="PS00141">
    <property type="entry name" value="ASP_PROTEASE"/>
    <property type="match status" value="1"/>
</dbReference>
<dbReference type="GO" id="GO:0006508">
    <property type="term" value="P:proteolysis"/>
    <property type="evidence" value="ECO:0007669"/>
    <property type="project" value="InterPro"/>
</dbReference>
<keyword evidence="6" id="KW-0479">Metal-binding</keyword>
<evidence type="ECO:0000259" key="7">
    <source>
        <dbReference type="PROSITE" id="PS50158"/>
    </source>
</evidence>
<keyword evidence="1" id="KW-0808">Transferase</keyword>
<dbReference type="PROSITE" id="PS50158">
    <property type="entry name" value="ZF_CCHC"/>
    <property type="match status" value="1"/>
</dbReference>
<dbReference type="SUPFAM" id="SSF50630">
    <property type="entry name" value="Acid proteases"/>
    <property type="match status" value="1"/>
</dbReference>
<feature type="domain" description="Peptidase A2" evidence="8">
    <location>
        <begin position="220"/>
        <end position="298"/>
    </location>
</feature>
<reference evidence="10 11" key="1">
    <citation type="journal article" date="2021" name="Elife">
        <title>Chloroplast acquisition without the gene transfer in kleptoplastic sea slugs, Plakobranchus ocellatus.</title>
        <authorList>
            <person name="Maeda T."/>
            <person name="Takahashi S."/>
            <person name="Yoshida T."/>
            <person name="Shimamura S."/>
            <person name="Takaki Y."/>
            <person name="Nagai Y."/>
            <person name="Toyoda A."/>
            <person name="Suzuki Y."/>
            <person name="Arimoto A."/>
            <person name="Ishii H."/>
            <person name="Satoh N."/>
            <person name="Nishiyama T."/>
            <person name="Hasebe M."/>
            <person name="Maruyama T."/>
            <person name="Minagawa J."/>
            <person name="Obokata J."/>
            <person name="Shigenobu S."/>
        </authorList>
    </citation>
    <scope>NUCLEOTIDE SEQUENCE [LARGE SCALE GENOMIC DNA]</scope>
</reference>
<evidence type="ECO:0000256" key="1">
    <source>
        <dbReference type="ARBA" id="ARBA00022679"/>
    </source>
</evidence>
<dbReference type="GO" id="GO:0004519">
    <property type="term" value="F:endonuclease activity"/>
    <property type="evidence" value="ECO:0007669"/>
    <property type="project" value="UniProtKB-KW"/>
</dbReference>
<evidence type="ECO:0000256" key="5">
    <source>
        <dbReference type="ARBA" id="ARBA00022801"/>
    </source>
</evidence>
<dbReference type="Pfam" id="PF00078">
    <property type="entry name" value="RVT_1"/>
    <property type="match status" value="1"/>
</dbReference>
<keyword evidence="5" id="KW-0378">Hydrolase</keyword>
<dbReference type="PROSITE" id="PS50878">
    <property type="entry name" value="RT_POL"/>
    <property type="match status" value="1"/>
</dbReference>
<accession>A0AAV4F6U7</accession>
<dbReference type="SUPFAM" id="SSF57756">
    <property type="entry name" value="Retrovirus zinc finger-like domains"/>
    <property type="match status" value="1"/>
</dbReference>
<dbReference type="InterPro" id="IPR001969">
    <property type="entry name" value="Aspartic_peptidase_AS"/>
</dbReference>
<dbReference type="InterPro" id="IPR036875">
    <property type="entry name" value="Znf_CCHC_sf"/>
</dbReference>
<feature type="domain" description="CCHC-type" evidence="7">
    <location>
        <begin position="161"/>
        <end position="176"/>
    </location>
</feature>
<dbReference type="InterPro" id="IPR000477">
    <property type="entry name" value="RT_dom"/>
</dbReference>
<dbReference type="Gene3D" id="3.10.10.10">
    <property type="entry name" value="HIV Type 1 Reverse Transcriptase, subunit A, domain 1"/>
    <property type="match status" value="1"/>
</dbReference>
<dbReference type="SUPFAM" id="SSF56672">
    <property type="entry name" value="DNA/RNA polymerases"/>
    <property type="match status" value="1"/>
</dbReference>
<protein>
    <submittedName>
        <fullName evidence="10">Retrovirus-related Pol polyprotein from transposon 17.6</fullName>
    </submittedName>
</protein>
<name>A0AAV4F6U7_9GAST</name>
<evidence type="ECO:0000313" key="10">
    <source>
        <dbReference type="EMBL" id="GFR68485.1"/>
    </source>
</evidence>
<evidence type="ECO:0000256" key="4">
    <source>
        <dbReference type="ARBA" id="ARBA00022759"/>
    </source>
</evidence>
<dbReference type="InterPro" id="IPR043128">
    <property type="entry name" value="Rev_trsase/Diguanyl_cyclase"/>
</dbReference>
<organism evidence="10 11">
    <name type="scientific">Elysia marginata</name>
    <dbReference type="NCBI Taxonomy" id="1093978"/>
    <lineage>
        <taxon>Eukaryota</taxon>
        <taxon>Metazoa</taxon>
        <taxon>Spiralia</taxon>
        <taxon>Lophotrochozoa</taxon>
        <taxon>Mollusca</taxon>
        <taxon>Gastropoda</taxon>
        <taxon>Heterobranchia</taxon>
        <taxon>Euthyneura</taxon>
        <taxon>Panpulmonata</taxon>
        <taxon>Sacoglossa</taxon>
        <taxon>Placobranchoidea</taxon>
        <taxon>Plakobranchidae</taxon>
        <taxon>Elysia</taxon>
    </lineage>
</organism>
<evidence type="ECO:0000256" key="6">
    <source>
        <dbReference type="PROSITE-ProRule" id="PRU00047"/>
    </source>
</evidence>
<dbReference type="PANTHER" id="PTHR37984:SF5">
    <property type="entry name" value="PROTEIN NYNRIN-LIKE"/>
    <property type="match status" value="1"/>
</dbReference>
<dbReference type="InterPro" id="IPR021109">
    <property type="entry name" value="Peptidase_aspartic_dom_sf"/>
</dbReference>
<dbReference type="InterPro" id="IPR001995">
    <property type="entry name" value="Peptidase_A2_cat"/>
</dbReference>
<dbReference type="GO" id="GO:0003676">
    <property type="term" value="F:nucleic acid binding"/>
    <property type="evidence" value="ECO:0007669"/>
    <property type="project" value="InterPro"/>
</dbReference>
<dbReference type="Gene3D" id="4.10.60.10">
    <property type="entry name" value="Zinc finger, CCHC-type"/>
    <property type="match status" value="1"/>
</dbReference>
<feature type="domain" description="Reverse transcriptase" evidence="9">
    <location>
        <begin position="345"/>
        <end position="545"/>
    </location>
</feature>
<keyword evidence="2" id="KW-0548">Nucleotidyltransferase</keyword>
<evidence type="ECO:0000259" key="9">
    <source>
        <dbReference type="PROSITE" id="PS50878"/>
    </source>
</evidence>
<dbReference type="InterPro" id="IPR050951">
    <property type="entry name" value="Retrovirus_Pol_polyprotein"/>
</dbReference>
<keyword evidence="6" id="KW-0863">Zinc-finger</keyword>
<comment type="caution">
    <text evidence="10">The sequence shown here is derived from an EMBL/GenBank/DDBJ whole genome shotgun (WGS) entry which is preliminary data.</text>
</comment>
<dbReference type="EMBL" id="BMAT01007653">
    <property type="protein sequence ID" value="GFR68485.1"/>
    <property type="molecule type" value="Genomic_DNA"/>
</dbReference>
<keyword evidence="4" id="KW-0255">Endonuclease</keyword>
<dbReference type="SMART" id="SM00343">
    <property type="entry name" value="ZnF_C2HC"/>
    <property type="match status" value="2"/>
</dbReference>
<dbReference type="Pfam" id="PF13975">
    <property type="entry name" value="gag-asp_proteas"/>
    <property type="match status" value="1"/>
</dbReference>
<keyword evidence="11" id="KW-1185">Reference proteome</keyword>
<dbReference type="PANTHER" id="PTHR37984">
    <property type="entry name" value="PROTEIN CBG26694"/>
    <property type="match status" value="1"/>
</dbReference>
<dbReference type="GO" id="GO:0004190">
    <property type="term" value="F:aspartic-type endopeptidase activity"/>
    <property type="evidence" value="ECO:0007669"/>
    <property type="project" value="InterPro"/>
</dbReference>
<evidence type="ECO:0000313" key="11">
    <source>
        <dbReference type="Proteomes" id="UP000762676"/>
    </source>
</evidence>
<keyword evidence="6" id="KW-0862">Zinc</keyword>
<dbReference type="Proteomes" id="UP000762676">
    <property type="component" value="Unassembled WGS sequence"/>
</dbReference>
<dbReference type="CDD" id="cd00303">
    <property type="entry name" value="retropepsin_like"/>
    <property type="match status" value="1"/>
</dbReference>
<dbReference type="CDD" id="cd01647">
    <property type="entry name" value="RT_LTR"/>
    <property type="match status" value="1"/>
</dbReference>
<proteinExistence type="predicted"/>
<dbReference type="Gene3D" id="3.30.70.270">
    <property type="match status" value="1"/>
</dbReference>
<evidence type="ECO:0000256" key="2">
    <source>
        <dbReference type="ARBA" id="ARBA00022695"/>
    </source>
</evidence>
<evidence type="ECO:0000259" key="8">
    <source>
        <dbReference type="PROSITE" id="PS50175"/>
    </source>
</evidence>
<sequence length="561" mass="63290">MDRHLRPAVLMTDPSSPDALKTWRHWKRTFDFFLESLPSTPAPNKLATLVNFVAVSAEVHKNEAIRDAFISGLISPQIRQRLLEKKKLNLETAYEDARTLDMAEKQSLSYRSDVIAAAVDEAPDENFIDSTAAAGYTEEKCYFCGYKKHPRAKCPAREATCKKCGKLGHFAKVCKSTEKPRKTAMSLTSGNPKLTTVTSASAIRSLKKAQITVKIHGIKLNALVDTGSSDSYMNLSIAKQYGWKVTPSSCDINMASTGLTKKTQGHCIVPLFYKDRHYTQKLSLLPDLCADVILGLDFLGKHSEVCFPWDGHQDPLNILGVAAANFEAPSLFENLTEDCKPIITKSRHHSLLDERFIEYEVQKLLKEEIIEPSLSPWRAQVLVTSGERHKKRLVIDYSQTINKYTLLDAYPLPRLDKMVETISRYKYYSTFDLKSAYHQIPLKESDKEYTAFEACGNLYHFKRIPFGVTNGVAIFQRTIDNIIKQEGLPACFAYLDNVTVCRDDLSEHDANVKLFRAAARRHGLTFNEEKNVLGVELIDVTGYRISKGEIRPDPARLTPLR</sequence>
<dbReference type="GO" id="GO:0016779">
    <property type="term" value="F:nucleotidyltransferase activity"/>
    <property type="evidence" value="ECO:0007669"/>
    <property type="project" value="UniProtKB-KW"/>
</dbReference>
<dbReference type="Gene3D" id="2.40.70.10">
    <property type="entry name" value="Acid Proteases"/>
    <property type="match status" value="1"/>
</dbReference>
<dbReference type="InterPro" id="IPR001878">
    <property type="entry name" value="Znf_CCHC"/>
</dbReference>
<dbReference type="InterPro" id="IPR043502">
    <property type="entry name" value="DNA/RNA_pol_sf"/>
</dbReference>
<dbReference type="GO" id="GO:0008270">
    <property type="term" value="F:zinc ion binding"/>
    <property type="evidence" value="ECO:0007669"/>
    <property type="project" value="UniProtKB-KW"/>
</dbReference>
<evidence type="ECO:0000256" key="3">
    <source>
        <dbReference type="ARBA" id="ARBA00022722"/>
    </source>
</evidence>